<dbReference type="InterPro" id="IPR011455">
    <property type="entry name" value="DUF1561"/>
</dbReference>
<evidence type="ECO:0000313" key="2">
    <source>
        <dbReference type="Proteomes" id="UP000015445"/>
    </source>
</evidence>
<sequence>LRVTRYGSNWGVAYAAKPSYLEKDTTNSPTSLFTVDKNLLDWARYTAGNLGKTEQYCPAGSKESHAYKREKRTLPPDFQLSDAWIRRLYDIAVSATTATPLHGICGICLLHSFQMIAELQEHHSQGPLQSGGYFFDTAPDTDPFISFGQRYPLLDMLLTDVPRIYGLDGNTSRLLGLASARTMLPQYNWTPSNEFITRSAIRSHINTLINSPPGSVWLGILGRNRPDGTLTGHAVPILRTSQGIVVIPTALRSRPLDFFRQFVTPTTDPLQVMNRLETPDRTLTVLITVQLSEVYHNTFDFIIANRNCTGEGEDRRGTGGYPTGASVNQCPDGGGRCALPL</sequence>
<proteinExistence type="predicted"/>
<accession>T0FWH9</accession>
<protein>
    <submittedName>
        <fullName evidence="1">PF07598 domain protein</fullName>
    </submittedName>
</protein>
<keyword evidence="2" id="KW-1185">Reference proteome</keyword>
<evidence type="ECO:0000313" key="1">
    <source>
        <dbReference type="EMBL" id="EQA78302.1"/>
    </source>
</evidence>
<dbReference type="RefSeq" id="WP_021064805.1">
    <property type="nucleotide sequence ID" value="NZ_AOHD02000067.1"/>
</dbReference>
<dbReference type="EMBL" id="AOHD02000067">
    <property type="protein sequence ID" value="EQA78302.1"/>
    <property type="molecule type" value="Genomic_DNA"/>
</dbReference>
<feature type="non-terminal residue" evidence="1">
    <location>
        <position position="1"/>
    </location>
</feature>
<reference evidence="1" key="1">
    <citation type="submission" date="2013-05" db="EMBL/GenBank/DDBJ databases">
        <authorList>
            <person name="Harkins D.M."/>
            <person name="Durkin A.S."/>
            <person name="Brinkac L.M."/>
            <person name="Haft D.H."/>
            <person name="Selengut J.D."/>
            <person name="Sanka R."/>
            <person name="DePew J."/>
            <person name="Purushe J."/>
            <person name="Galloway R.L."/>
            <person name="Vinetz J.M."/>
            <person name="Sutton G.G."/>
            <person name="Nierman W.C."/>
            <person name="Fouts D.E."/>
        </authorList>
    </citation>
    <scope>NUCLEOTIDE SEQUENCE [LARGE SCALE GENOMIC DNA]</scope>
    <source>
        <strain evidence="1">80-412</strain>
    </source>
</reference>
<dbReference type="Pfam" id="PF07598">
    <property type="entry name" value="DUF1561"/>
    <property type="match status" value="1"/>
</dbReference>
<gene>
    <name evidence="1" type="ORF">LEP1GSC193_0106</name>
</gene>
<dbReference type="Proteomes" id="UP000015445">
    <property type="component" value="Unassembled WGS sequence"/>
</dbReference>
<organism evidence="1 2">
    <name type="scientific">Leptospira alstonii serovar Pingchang str. 80-412</name>
    <dbReference type="NCBI Taxonomy" id="1218564"/>
    <lineage>
        <taxon>Bacteria</taxon>
        <taxon>Pseudomonadati</taxon>
        <taxon>Spirochaetota</taxon>
        <taxon>Spirochaetia</taxon>
        <taxon>Leptospirales</taxon>
        <taxon>Leptospiraceae</taxon>
        <taxon>Leptospira</taxon>
    </lineage>
</organism>
<name>T0FWH9_9LEPT</name>
<dbReference type="AlphaFoldDB" id="T0FWH9"/>
<comment type="caution">
    <text evidence="1">The sequence shown here is derived from an EMBL/GenBank/DDBJ whole genome shotgun (WGS) entry which is preliminary data.</text>
</comment>